<gene>
    <name evidence="2" type="ORF">HGP28_11465</name>
</gene>
<keyword evidence="3" id="KW-1185">Reference proteome</keyword>
<dbReference type="Pfam" id="PF05656">
    <property type="entry name" value="DUF805"/>
    <property type="match status" value="1"/>
</dbReference>
<evidence type="ECO:0000313" key="3">
    <source>
        <dbReference type="Proteomes" id="UP000535589"/>
    </source>
</evidence>
<name>A0A7X8YHE8_9VIBR</name>
<dbReference type="GO" id="GO:0005886">
    <property type="term" value="C:plasma membrane"/>
    <property type="evidence" value="ECO:0007669"/>
    <property type="project" value="TreeGrafter"/>
</dbReference>
<evidence type="ECO:0000313" key="2">
    <source>
        <dbReference type="EMBL" id="NLS13510.1"/>
    </source>
</evidence>
<dbReference type="PANTHER" id="PTHR34980">
    <property type="entry name" value="INNER MEMBRANE PROTEIN-RELATED-RELATED"/>
    <property type="match status" value="1"/>
</dbReference>
<dbReference type="EMBL" id="JABAIK010000010">
    <property type="protein sequence ID" value="NLS13510.1"/>
    <property type="molecule type" value="Genomic_DNA"/>
</dbReference>
<keyword evidence="1" id="KW-1133">Transmembrane helix</keyword>
<evidence type="ECO:0000256" key="1">
    <source>
        <dbReference type="SAM" id="Phobius"/>
    </source>
</evidence>
<sequence length="144" mass="16127">MPLGPLLFSFHGRIHRQTFWLWNLAYYILVPSCAFIIHTLAPGAVNVLLPILLLILLWPDLAITCKRWHDRGKSAYWLLLSAPLIAGRMMTPIALPGTMQDETVMNMPEMGGSIIALVCGLWIFIECGLLRGTIGDNRYGPEPK</sequence>
<protein>
    <submittedName>
        <fullName evidence="2">DUF805 domain-containing protein</fullName>
    </submittedName>
</protein>
<keyword evidence="1" id="KW-0812">Transmembrane</keyword>
<feature type="transmembrane region" description="Helical" evidence="1">
    <location>
        <begin position="114"/>
        <end position="134"/>
    </location>
</feature>
<organism evidence="2 3">
    <name type="scientific">Vibrio agarilyticus</name>
    <dbReference type="NCBI Taxonomy" id="2726741"/>
    <lineage>
        <taxon>Bacteria</taxon>
        <taxon>Pseudomonadati</taxon>
        <taxon>Pseudomonadota</taxon>
        <taxon>Gammaproteobacteria</taxon>
        <taxon>Vibrionales</taxon>
        <taxon>Vibrionaceae</taxon>
        <taxon>Vibrio</taxon>
    </lineage>
</organism>
<keyword evidence="1" id="KW-0472">Membrane</keyword>
<dbReference type="PANTHER" id="PTHR34980:SF1">
    <property type="entry name" value="INNER MEMBRANE PROTEIN"/>
    <property type="match status" value="1"/>
</dbReference>
<comment type="caution">
    <text evidence="2">The sequence shown here is derived from an EMBL/GenBank/DDBJ whole genome shotgun (WGS) entry which is preliminary data.</text>
</comment>
<reference evidence="2 3" key="1">
    <citation type="submission" date="2020-04" db="EMBL/GenBank/DDBJ databases">
        <title>Vibrio sp. SM6, a novel species isolated from seawater.</title>
        <authorList>
            <person name="Wang X."/>
        </authorList>
    </citation>
    <scope>NUCLEOTIDE SEQUENCE [LARGE SCALE GENOMIC DNA]</scope>
    <source>
        <strain evidence="2 3">SM6</strain>
    </source>
</reference>
<feature type="transmembrane region" description="Helical" evidence="1">
    <location>
        <begin position="75"/>
        <end position="94"/>
    </location>
</feature>
<proteinExistence type="predicted"/>
<accession>A0A7X8YHE8</accession>
<dbReference type="AlphaFoldDB" id="A0A7X8YHE8"/>
<dbReference type="Proteomes" id="UP000535589">
    <property type="component" value="Unassembled WGS sequence"/>
</dbReference>
<dbReference type="InterPro" id="IPR008523">
    <property type="entry name" value="DUF805"/>
</dbReference>
<dbReference type="RefSeq" id="WP_168836607.1">
    <property type="nucleotide sequence ID" value="NZ_JABAIK010000010.1"/>
</dbReference>